<gene>
    <name evidence="4" type="ORF">Bequi_04715</name>
</gene>
<evidence type="ECO:0000256" key="1">
    <source>
        <dbReference type="SAM" id="MobiDB-lite"/>
    </source>
</evidence>
<keyword evidence="5" id="KW-1185">Reference proteome</keyword>
<feature type="compositionally biased region" description="Low complexity" evidence="1">
    <location>
        <begin position="71"/>
        <end position="81"/>
    </location>
</feature>
<keyword evidence="2" id="KW-1133">Transmembrane helix</keyword>
<dbReference type="EMBL" id="JAKNCJ010000002">
    <property type="protein sequence ID" value="MCL6422695.1"/>
    <property type="molecule type" value="Genomic_DNA"/>
</dbReference>
<dbReference type="Proteomes" id="UP001203761">
    <property type="component" value="Unassembled WGS sequence"/>
</dbReference>
<protein>
    <submittedName>
        <fullName evidence="4">DUF3152 domain-containing protein</fullName>
    </submittedName>
</protein>
<feature type="region of interest" description="Disordered" evidence="1">
    <location>
        <begin position="71"/>
        <end position="119"/>
    </location>
</feature>
<proteinExistence type="predicted"/>
<organism evidence="4 5">
    <name type="scientific">Brachybacterium equifaecis</name>
    <dbReference type="NCBI Taxonomy" id="2910770"/>
    <lineage>
        <taxon>Bacteria</taxon>
        <taxon>Bacillati</taxon>
        <taxon>Actinomycetota</taxon>
        <taxon>Actinomycetes</taxon>
        <taxon>Micrococcales</taxon>
        <taxon>Dermabacteraceae</taxon>
        <taxon>Brachybacterium</taxon>
    </lineage>
</organism>
<evidence type="ECO:0000313" key="4">
    <source>
        <dbReference type="EMBL" id="MCL6422695.1"/>
    </source>
</evidence>
<dbReference type="Pfam" id="PF11350">
    <property type="entry name" value="DUF3152"/>
    <property type="match status" value="1"/>
</dbReference>
<keyword evidence="2" id="KW-0812">Transmembrane</keyword>
<reference evidence="4" key="1">
    <citation type="submission" date="2022-02" db="EMBL/GenBank/DDBJ databases">
        <authorList>
            <person name="Lee M."/>
            <person name="Kim S.-J."/>
            <person name="Jung M.-Y."/>
        </authorList>
    </citation>
    <scope>NUCLEOTIDE SEQUENCE</scope>
    <source>
        <strain evidence="4">JHP9</strain>
    </source>
</reference>
<dbReference type="InterPro" id="IPR024079">
    <property type="entry name" value="MetalloPept_cat_dom_sf"/>
</dbReference>
<evidence type="ECO:0000313" key="5">
    <source>
        <dbReference type="Proteomes" id="UP001203761"/>
    </source>
</evidence>
<dbReference type="RefSeq" id="WP_249736815.1">
    <property type="nucleotide sequence ID" value="NZ_JAKNCJ010000002.1"/>
</dbReference>
<sequence>MSPSHRGPDPVRRPLHLAADVRARATQEARGSQRLVLTRRGRLARTILCALALLLVLLAAIGVVRSCTAAEPSAPAAGSPATPTPPATPTSTEAAPTSDPAAASAPPAEGNPAAVLTTSSSGLVGSDTAGDGTWVMAAAGPAADPAAGTVRSYALRVENGTFLDADAVAAEVEGVLPDPRGWQGLEHVVFQRVADPAQADFTISLASPPTVDRICAPARTYGKWSCREGSDVVLNTDRWLYLTPAYSDTAAYRAYMVNHEVGHYLGHGHATCPAEGVSAPVMLQQSMGLDGCRANPWPTLDGQP</sequence>
<dbReference type="Gene3D" id="3.40.390.10">
    <property type="entry name" value="Collagenase (Catalytic Domain)"/>
    <property type="match status" value="1"/>
</dbReference>
<feature type="compositionally biased region" description="Low complexity" evidence="1">
    <location>
        <begin position="89"/>
        <end position="114"/>
    </location>
</feature>
<evidence type="ECO:0000259" key="3">
    <source>
        <dbReference type="Pfam" id="PF11350"/>
    </source>
</evidence>
<keyword evidence="2" id="KW-0472">Membrane</keyword>
<feature type="domain" description="DUF3152" evidence="3">
    <location>
        <begin position="129"/>
        <end position="290"/>
    </location>
</feature>
<dbReference type="SUPFAM" id="SSF55486">
    <property type="entry name" value="Metalloproteases ('zincins'), catalytic domain"/>
    <property type="match status" value="1"/>
</dbReference>
<evidence type="ECO:0000256" key="2">
    <source>
        <dbReference type="SAM" id="Phobius"/>
    </source>
</evidence>
<name>A0ABT0R171_9MICO</name>
<dbReference type="InterPro" id="IPR022603">
    <property type="entry name" value="DUF3152"/>
</dbReference>
<feature type="transmembrane region" description="Helical" evidence="2">
    <location>
        <begin position="43"/>
        <end position="64"/>
    </location>
</feature>
<comment type="caution">
    <text evidence="4">The sequence shown here is derived from an EMBL/GenBank/DDBJ whole genome shotgun (WGS) entry which is preliminary data.</text>
</comment>
<accession>A0ABT0R171</accession>